<reference evidence="1" key="1">
    <citation type="journal article" date="2015" name="Nature">
        <title>Complex archaea that bridge the gap between prokaryotes and eukaryotes.</title>
        <authorList>
            <person name="Spang A."/>
            <person name="Saw J.H."/>
            <person name="Jorgensen S.L."/>
            <person name="Zaremba-Niedzwiedzka K."/>
            <person name="Martijn J."/>
            <person name="Lind A.E."/>
            <person name="van Eijk R."/>
            <person name="Schleper C."/>
            <person name="Guy L."/>
            <person name="Ettema T.J."/>
        </authorList>
    </citation>
    <scope>NUCLEOTIDE SEQUENCE</scope>
</reference>
<evidence type="ECO:0008006" key="2">
    <source>
        <dbReference type="Google" id="ProtNLM"/>
    </source>
</evidence>
<accession>A0A0F9SVZ9</accession>
<dbReference type="EMBL" id="LAZR01000391">
    <property type="protein sequence ID" value="KKN71064.1"/>
    <property type="molecule type" value="Genomic_DNA"/>
</dbReference>
<proteinExistence type="predicted"/>
<comment type="caution">
    <text evidence="1">The sequence shown here is derived from an EMBL/GenBank/DDBJ whole genome shotgun (WGS) entry which is preliminary data.</text>
</comment>
<organism evidence="1">
    <name type="scientific">marine sediment metagenome</name>
    <dbReference type="NCBI Taxonomy" id="412755"/>
    <lineage>
        <taxon>unclassified sequences</taxon>
        <taxon>metagenomes</taxon>
        <taxon>ecological metagenomes</taxon>
    </lineage>
</organism>
<name>A0A0F9SVZ9_9ZZZZ</name>
<evidence type="ECO:0000313" key="1">
    <source>
        <dbReference type="EMBL" id="KKN71064.1"/>
    </source>
</evidence>
<sequence>MRRPDMTMIGRRFGRLIVTSYAGAGKWDCRCDCGEAKKDPVFSKTLKSGMTKSCGCLLREHGYRVSQQQVTHGMSGTPTHSTWKSMRNRCNNPTNGSYPWYGGRGIRVCERWSSFEKFYKDIGKRPEGCTIDRIDSDGNYSPENCKWSTNQEQYANRRNHNQHTQQKVV</sequence>
<dbReference type="AlphaFoldDB" id="A0A0F9SVZ9"/>
<protein>
    <recommendedName>
        <fullName evidence="2">AP2/ERF domain-containing protein</fullName>
    </recommendedName>
</protein>
<gene>
    <name evidence="1" type="ORF">LCGC14_0424810</name>
</gene>